<protein>
    <submittedName>
        <fullName evidence="2">Uncharacterized protein</fullName>
    </submittedName>
</protein>
<proteinExistence type="predicted"/>
<gene>
    <name evidence="2" type="ORF">H2RhizoLitter49993_000003</name>
</gene>
<evidence type="ECO:0000313" key="2">
    <source>
        <dbReference type="EMBL" id="QDH88708.1"/>
    </source>
</evidence>
<feature type="region of interest" description="Disordered" evidence="1">
    <location>
        <begin position="1"/>
        <end position="21"/>
    </location>
</feature>
<organism evidence="2">
    <name type="scientific">Leviviridae sp</name>
    <dbReference type="NCBI Taxonomy" id="2027243"/>
    <lineage>
        <taxon>Viruses</taxon>
        <taxon>Riboviria</taxon>
        <taxon>Orthornavirae</taxon>
        <taxon>Lenarviricota</taxon>
        <taxon>Leviviricetes</taxon>
        <taxon>Norzivirales</taxon>
        <taxon>Fiersviridae</taxon>
    </lineage>
</organism>
<name>A0A514D507_9VIRU</name>
<evidence type="ECO:0000256" key="1">
    <source>
        <dbReference type="SAM" id="MobiDB-lite"/>
    </source>
</evidence>
<sequence>MPYGEKTLGQSEQLLEPPGAINLSDTQVNEVEDNDHKKDSFIADLQVDVNLRPII</sequence>
<reference evidence="2" key="1">
    <citation type="submission" date="2019-05" db="EMBL/GenBank/DDBJ databases">
        <title>Metatranscriptomic reconstruction reveals RNA viruses with the potential to shape carbon cycling in soil.</title>
        <authorList>
            <person name="Starr E.P."/>
            <person name="Nuccio E."/>
            <person name="Pett-Ridge J."/>
            <person name="Banfield J.F."/>
            <person name="Firestone M.K."/>
        </authorList>
    </citation>
    <scope>NUCLEOTIDE SEQUENCE</scope>
    <source>
        <strain evidence="2">H2_Rhizo_Litter_49_scaffold_993</strain>
    </source>
</reference>
<accession>A0A514D507</accession>
<dbReference type="EMBL" id="MN034292">
    <property type="protein sequence ID" value="QDH88708.1"/>
    <property type="molecule type" value="Genomic_RNA"/>
</dbReference>